<dbReference type="Gene3D" id="3.90.1180.10">
    <property type="entry name" value="Ribosomal protein L13"/>
    <property type="match status" value="1"/>
</dbReference>
<evidence type="ECO:0000256" key="2">
    <source>
        <dbReference type="ARBA" id="ARBA00022980"/>
    </source>
</evidence>
<evidence type="ECO:0000313" key="8">
    <source>
        <dbReference type="Proteomes" id="UP000483362"/>
    </source>
</evidence>
<reference evidence="7 8" key="1">
    <citation type="submission" date="2019-08" db="EMBL/GenBank/DDBJ databases">
        <title>In-depth cultivation of the pig gut microbiome towards novel bacterial diversity and tailored functional studies.</title>
        <authorList>
            <person name="Wylensek D."/>
            <person name="Hitch T.C.A."/>
            <person name="Clavel T."/>
        </authorList>
    </citation>
    <scope>NUCLEOTIDE SEQUENCE [LARGE SCALE GENOMIC DNA]</scope>
    <source>
        <strain evidence="7 8">Oil-RF-744-WCA-WT-10</strain>
    </source>
</reference>
<keyword evidence="2 4" id="KW-0689">Ribosomal protein</keyword>
<dbReference type="InterPro" id="IPR005823">
    <property type="entry name" value="Ribosomal_uL13_bac-type"/>
</dbReference>
<dbReference type="InterPro" id="IPR005822">
    <property type="entry name" value="Ribosomal_uL13"/>
</dbReference>
<dbReference type="PANTHER" id="PTHR11545">
    <property type="entry name" value="RIBOSOMAL PROTEIN L13"/>
    <property type="match status" value="1"/>
</dbReference>
<dbReference type="RefSeq" id="WP_154328779.1">
    <property type="nucleotide sequence ID" value="NZ_CP045696.1"/>
</dbReference>
<dbReference type="HAMAP" id="MF_01366">
    <property type="entry name" value="Ribosomal_uL13"/>
    <property type="match status" value="1"/>
</dbReference>
<proteinExistence type="inferred from homology"/>
<protein>
    <recommendedName>
        <fullName evidence="4">Large ribosomal subunit protein uL13</fullName>
    </recommendedName>
</protein>
<comment type="caution">
    <text evidence="7">The sequence shown here is derived from an EMBL/GenBank/DDBJ whole genome shotgun (WGS) entry which is preliminary data.</text>
</comment>
<sequence>MNTLSYKTNSVKAEQVKKEWVVVDATDQVLGRFCAKVAKILRGKYKPCYTPHVDCGDNVIIINADKVKLTGKKWTDRTYISYTGYPGGQRYASPAILQQKSLREDLTPGMHPLFLHVLKGMLPKNRLGAQLLTNVHIYNGNVHPHEAQDPKVIDINKLK</sequence>
<evidence type="ECO:0000256" key="1">
    <source>
        <dbReference type="ARBA" id="ARBA00006227"/>
    </source>
</evidence>
<evidence type="ECO:0000256" key="6">
    <source>
        <dbReference type="RuleBase" id="RU003878"/>
    </source>
</evidence>
<dbReference type="NCBIfam" id="TIGR01066">
    <property type="entry name" value="rplM_bact"/>
    <property type="match status" value="1"/>
</dbReference>
<gene>
    <name evidence="4 6 7" type="primary">rplM</name>
    <name evidence="7" type="ORF">FYJ29_09740</name>
</gene>
<dbReference type="GO" id="GO:0003735">
    <property type="term" value="F:structural constituent of ribosome"/>
    <property type="evidence" value="ECO:0007669"/>
    <property type="project" value="InterPro"/>
</dbReference>
<dbReference type="SUPFAM" id="SSF52161">
    <property type="entry name" value="Ribosomal protein L13"/>
    <property type="match status" value="1"/>
</dbReference>
<dbReference type="PROSITE" id="PS00783">
    <property type="entry name" value="RIBOSOMAL_L13"/>
    <property type="match status" value="1"/>
</dbReference>
<dbReference type="Pfam" id="PF00572">
    <property type="entry name" value="Ribosomal_L13"/>
    <property type="match status" value="1"/>
</dbReference>
<dbReference type="InterPro" id="IPR036899">
    <property type="entry name" value="Ribosomal_uL13_sf"/>
</dbReference>
<dbReference type="CDD" id="cd00392">
    <property type="entry name" value="Ribosomal_L13"/>
    <property type="match status" value="1"/>
</dbReference>
<name>A0A6L5XF88_9BACT</name>
<keyword evidence="3 4" id="KW-0687">Ribonucleoprotein</keyword>
<dbReference type="AlphaFoldDB" id="A0A6L5XF88"/>
<keyword evidence="8" id="KW-1185">Reference proteome</keyword>
<evidence type="ECO:0000256" key="5">
    <source>
        <dbReference type="RuleBase" id="RU003877"/>
    </source>
</evidence>
<evidence type="ECO:0000256" key="3">
    <source>
        <dbReference type="ARBA" id="ARBA00023274"/>
    </source>
</evidence>
<dbReference type="InterPro" id="IPR023563">
    <property type="entry name" value="Ribosomal_uL13_CS"/>
</dbReference>
<organism evidence="7 8">
    <name type="scientific">Sodaliphilus pleomorphus</name>
    <dbReference type="NCBI Taxonomy" id="2606626"/>
    <lineage>
        <taxon>Bacteria</taxon>
        <taxon>Pseudomonadati</taxon>
        <taxon>Bacteroidota</taxon>
        <taxon>Bacteroidia</taxon>
        <taxon>Bacteroidales</taxon>
        <taxon>Muribaculaceae</taxon>
        <taxon>Sodaliphilus</taxon>
    </lineage>
</organism>
<dbReference type="Proteomes" id="UP000483362">
    <property type="component" value="Unassembled WGS sequence"/>
</dbReference>
<dbReference type="GO" id="GO:0006412">
    <property type="term" value="P:translation"/>
    <property type="evidence" value="ECO:0007669"/>
    <property type="project" value="UniProtKB-UniRule"/>
</dbReference>
<dbReference type="PANTHER" id="PTHR11545:SF2">
    <property type="entry name" value="LARGE RIBOSOMAL SUBUNIT PROTEIN UL13M"/>
    <property type="match status" value="1"/>
</dbReference>
<evidence type="ECO:0000256" key="4">
    <source>
        <dbReference type="HAMAP-Rule" id="MF_01366"/>
    </source>
</evidence>
<dbReference type="EMBL" id="VULT01000015">
    <property type="protein sequence ID" value="MSS18034.1"/>
    <property type="molecule type" value="Genomic_DNA"/>
</dbReference>
<dbReference type="GO" id="GO:0022625">
    <property type="term" value="C:cytosolic large ribosomal subunit"/>
    <property type="evidence" value="ECO:0007669"/>
    <property type="project" value="TreeGrafter"/>
</dbReference>
<comment type="subunit">
    <text evidence="4">Part of the 50S ribosomal subunit.</text>
</comment>
<comment type="similarity">
    <text evidence="1 4 5">Belongs to the universal ribosomal protein uL13 family.</text>
</comment>
<evidence type="ECO:0000313" key="7">
    <source>
        <dbReference type="EMBL" id="MSS18034.1"/>
    </source>
</evidence>
<dbReference type="GO" id="GO:0017148">
    <property type="term" value="P:negative regulation of translation"/>
    <property type="evidence" value="ECO:0007669"/>
    <property type="project" value="TreeGrafter"/>
</dbReference>
<comment type="function">
    <text evidence="4 6">This protein is one of the early assembly proteins of the 50S ribosomal subunit, although it is not seen to bind rRNA by itself. It is important during the early stages of 50S assembly.</text>
</comment>
<dbReference type="GO" id="GO:0003729">
    <property type="term" value="F:mRNA binding"/>
    <property type="evidence" value="ECO:0007669"/>
    <property type="project" value="TreeGrafter"/>
</dbReference>
<dbReference type="PIRSF" id="PIRSF002181">
    <property type="entry name" value="Ribosomal_L13"/>
    <property type="match status" value="1"/>
</dbReference>
<accession>A0A6L5XF88</accession>